<name>A0A232LQ91_9EURO</name>
<reference evidence="1 2" key="1">
    <citation type="journal article" date="2015" name="Environ. Microbiol.">
        <title>Metagenome sequence of Elaphomyces granulatus from sporocarp tissue reveals Ascomycota ectomycorrhizal fingerprints of genome expansion and a Proteobacteria-rich microbiome.</title>
        <authorList>
            <person name="Quandt C.A."/>
            <person name="Kohler A."/>
            <person name="Hesse C.N."/>
            <person name="Sharpton T.J."/>
            <person name="Martin F."/>
            <person name="Spatafora J.W."/>
        </authorList>
    </citation>
    <scope>NUCLEOTIDE SEQUENCE [LARGE SCALE GENOMIC DNA]</scope>
    <source>
        <strain evidence="1 2">OSC145934</strain>
    </source>
</reference>
<evidence type="ECO:0000313" key="2">
    <source>
        <dbReference type="Proteomes" id="UP000243515"/>
    </source>
</evidence>
<organism evidence="1 2">
    <name type="scientific">Elaphomyces granulatus</name>
    <dbReference type="NCBI Taxonomy" id="519963"/>
    <lineage>
        <taxon>Eukaryota</taxon>
        <taxon>Fungi</taxon>
        <taxon>Dikarya</taxon>
        <taxon>Ascomycota</taxon>
        <taxon>Pezizomycotina</taxon>
        <taxon>Eurotiomycetes</taxon>
        <taxon>Eurotiomycetidae</taxon>
        <taxon>Eurotiales</taxon>
        <taxon>Elaphomycetaceae</taxon>
        <taxon>Elaphomyces</taxon>
    </lineage>
</organism>
<dbReference type="Proteomes" id="UP000243515">
    <property type="component" value="Unassembled WGS sequence"/>
</dbReference>
<evidence type="ECO:0000313" key="1">
    <source>
        <dbReference type="EMBL" id="OXV06292.1"/>
    </source>
</evidence>
<proteinExistence type="predicted"/>
<dbReference type="OrthoDB" id="4523126at2759"/>
<dbReference type="AlphaFoldDB" id="A0A232LQ91"/>
<gene>
    <name evidence="1" type="ORF">Egran_05940</name>
</gene>
<evidence type="ECO:0008006" key="3">
    <source>
        <dbReference type="Google" id="ProtNLM"/>
    </source>
</evidence>
<sequence length="226" mass="25785">RAGYDVDNEWIKYLTKVCEQCQLHGKAPGRFKFTLKDDHEFNYSIIVDIFYLEDGPVLHVVDSATAFNAGKFLREVSARTTWEALRICWIDAYQGPPEYIVERYHGPVRRAYDIIKAEFQASGGKINKELILQMAFKAINDTAGPDGLVPTLLTFGAYPRMTEMDPPPTVVQRARAIQLAMKELRALNAKRMMYEFGENMKVRTDVEAGLDHIPYCRFKAKPVLST</sequence>
<keyword evidence="2" id="KW-1185">Reference proteome</keyword>
<protein>
    <recommendedName>
        <fullName evidence="3">Integrase catalytic domain-containing protein</fullName>
    </recommendedName>
</protein>
<comment type="caution">
    <text evidence="1">The sequence shown here is derived from an EMBL/GenBank/DDBJ whole genome shotgun (WGS) entry which is preliminary data.</text>
</comment>
<accession>A0A232LQ91</accession>
<dbReference type="EMBL" id="NPHW01005909">
    <property type="protein sequence ID" value="OXV06292.1"/>
    <property type="molecule type" value="Genomic_DNA"/>
</dbReference>
<feature type="non-terminal residue" evidence="1">
    <location>
        <position position="1"/>
    </location>
</feature>